<gene>
    <name evidence="5" type="ORF">PGUG_04404</name>
</gene>
<dbReference type="PANTHER" id="PTHR12483">
    <property type="entry name" value="SOLUTE CARRIER FAMILY 31 COPPER TRANSPORTERS"/>
    <property type="match status" value="1"/>
</dbReference>
<dbReference type="RefSeq" id="XP_001483675.1">
    <property type="nucleotide sequence ID" value="XM_001483625.1"/>
</dbReference>
<dbReference type="KEGG" id="pgu:PGUG_04404"/>
<keyword evidence="2 4" id="KW-1133">Transmembrane helix</keyword>
<evidence type="ECO:0000256" key="2">
    <source>
        <dbReference type="ARBA" id="ARBA00022989"/>
    </source>
</evidence>
<dbReference type="HOGENOM" id="CLU_079690_2_3_1"/>
<organism evidence="5 6">
    <name type="scientific">Meyerozyma guilliermondii (strain ATCC 6260 / CBS 566 / DSM 6381 / JCM 1539 / NBRC 10279 / NRRL Y-324)</name>
    <name type="common">Yeast</name>
    <name type="synonym">Candida guilliermondii</name>
    <dbReference type="NCBI Taxonomy" id="294746"/>
    <lineage>
        <taxon>Eukaryota</taxon>
        <taxon>Fungi</taxon>
        <taxon>Dikarya</taxon>
        <taxon>Ascomycota</taxon>
        <taxon>Saccharomycotina</taxon>
        <taxon>Pichiomycetes</taxon>
        <taxon>Debaryomycetaceae</taxon>
        <taxon>Meyerozyma</taxon>
    </lineage>
</organism>
<comment type="similarity">
    <text evidence="4">Belongs to the copper transporter (Ctr) (TC 1.A.56) family. SLC31A subfamily.</text>
</comment>
<accession>A5DMA3</accession>
<dbReference type="GO" id="GO:0000329">
    <property type="term" value="C:fungal-type vacuole membrane"/>
    <property type="evidence" value="ECO:0007669"/>
    <property type="project" value="TreeGrafter"/>
</dbReference>
<dbReference type="VEuPathDB" id="FungiDB:PGUG_04404"/>
<dbReference type="STRING" id="294746.A5DMA3"/>
<dbReference type="Proteomes" id="UP000001997">
    <property type="component" value="Unassembled WGS sequence"/>
</dbReference>
<dbReference type="InterPro" id="IPR007274">
    <property type="entry name" value="Cop_transporter"/>
</dbReference>
<dbReference type="OMA" id="AMTYNTY"/>
<name>A5DMA3_PICGU</name>
<feature type="transmembrane region" description="Helical" evidence="4">
    <location>
        <begin position="23"/>
        <end position="42"/>
    </location>
</feature>
<dbReference type="GO" id="GO:0005375">
    <property type="term" value="F:copper ion transmembrane transporter activity"/>
    <property type="evidence" value="ECO:0007669"/>
    <property type="project" value="UniProtKB-UniRule"/>
</dbReference>
<keyword evidence="4" id="KW-0813">Transport</keyword>
<dbReference type="AlphaFoldDB" id="A5DMA3"/>
<keyword evidence="1 4" id="KW-0812">Transmembrane</keyword>
<feature type="transmembrane region" description="Helical" evidence="4">
    <location>
        <begin position="91"/>
        <end position="108"/>
    </location>
</feature>
<keyword evidence="4" id="KW-0186">Copper</keyword>
<keyword evidence="6" id="KW-1185">Reference proteome</keyword>
<keyword evidence="4" id="KW-0406">Ion transport</keyword>
<evidence type="ECO:0000256" key="3">
    <source>
        <dbReference type="ARBA" id="ARBA00023136"/>
    </source>
</evidence>
<protein>
    <recommendedName>
        <fullName evidence="4">Copper transport protein</fullName>
    </recommendedName>
</protein>
<evidence type="ECO:0000313" key="6">
    <source>
        <dbReference type="Proteomes" id="UP000001997"/>
    </source>
</evidence>
<dbReference type="EMBL" id="CH408159">
    <property type="protein sequence ID" value="EDK40306.1"/>
    <property type="molecule type" value="Genomic_DNA"/>
</dbReference>
<dbReference type="PANTHER" id="PTHR12483:SF115">
    <property type="entry name" value="COPPER TRANSPORT PROTEIN"/>
    <property type="match status" value="1"/>
</dbReference>
<dbReference type="eggNOG" id="KOG3386">
    <property type="taxonomic scope" value="Eukaryota"/>
</dbReference>
<dbReference type="FunCoup" id="A5DMA3">
    <property type="interactions" value="529"/>
</dbReference>
<evidence type="ECO:0000313" key="5">
    <source>
        <dbReference type="EMBL" id="EDK40306.1"/>
    </source>
</evidence>
<comment type="subcellular location">
    <subcellularLocation>
        <location evidence="4">Membrane</location>
        <topology evidence="4">Multi-pass membrane protein</topology>
    </subcellularLocation>
</comment>
<keyword evidence="4" id="KW-0187">Copper transport</keyword>
<dbReference type="OrthoDB" id="161814at2759"/>
<dbReference type="Pfam" id="PF04145">
    <property type="entry name" value="Ctr"/>
    <property type="match status" value="2"/>
</dbReference>
<dbReference type="InParanoid" id="A5DMA3"/>
<dbReference type="GeneID" id="5125432"/>
<evidence type="ECO:0000256" key="1">
    <source>
        <dbReference type="ARBA" id="ARBA00022692"/>
    </source>
</evidence>
<proteinExistence type="inferred from homology"/>
<keyword evidence="3 4" id="KW-0472">Membrane</keyword>
<sequence length="117" mass="13432">MLFTWDWHNSCVVFKWWHVRSPLSFIFSLIAIVLVSMGYEWLKTIGKDNTAAINGPLRPVPSNKWKHSVLYGIQVGYSFMLMLVFMTYNGWYMLAVIFGAIIGHQTWGGEGRGMACH</sequence>
<evidence type="ECO:0000256" key="4">
    <source>
        <dbReference type="RuleBase" id="RU367022"/>
    </source>
</evidence>
<reference evidence="5 6" key="1">
    <citation type="journal article" date="2009" name="Nature">
        <title>Evolution of pathogenicity and sexual reproduction in eight Candida genomes.</title>
        <authorList>
            <person name="Butler G."/>
            <person name="Rasmussen M.D."/>
            <person name="Lin M.F."/>
            <person name="Santos M.A."/>
            <person name="Sakthikumar S."/>
            <person name="Munro C.A."/>
            <person name="Rheinbay E."/>
            <person name="Grabherr M."/>
            <person name="Forche A."/>
            <person name="Reedy J.L."/>
            <person name="Agrafioti I."/>
            <person name="Arnaud M.B."/>
            <person name="Bates S."/>
            <person name="Brown A.J."/>
            <person name="Brunke S."/>
            <person name="Costanzo M.C."/>
            <person name="Fitzpatrick D.A."/>
            <person name="de Groot P.W."/>
            <person name="Harris D."/>
            <person name="Hoyer L.L."/>
            <person name="Hube B."/>
            <person name="Klis F.M."/>
            <person name="Kodira C."/>
            <person name="Lennard N."/>
            <person name="Logue M.E."/>
            <person name="Martin R."/>
            <person name="Neiman A.M."/>
            <person name="Nikolaou E."/>
            <person name="Quail M.A."/>
            <person name="Quinn J."/>
            <person name="Santos M.C."/>
            <person name="Schmitzberger F.F."/>
            <person name="Sherlock G."/>
            <person name="Shah P."/>
            <person name="Silverstein K.A."/>
            <person name="Skrzypek M.S."/>
            <person name="Soll D."/>
            <person name="Staggs R."/>
            <person name="Stansfield I."/>
            <person name="Stumpf M.P."/>
            <person name="Sudbery P.E."/>
            <person name="Srikantha T."/>
            <person name="Zeng Q."/>
            <person name="Berman J."/>
            <person name="Berriman M."/>
            <person name="Heitman J."/>
            <person name="Gow N.A."/>
            <person name="Lorenz M.C."/>
            <person name="Birren B.W."/>
            <person name="Kellis M."/>
            <person name="Cuomo C.A."/>
        </authorList>
    </citation>
    <scope>NUCLEOTIDE SEQUENCE [LARGE SCALE GENOMIC DNA]</scope>
    <source>
        <strain evidence="6">ATCC 6260 / CBS 566 / DSM 6381 / JCM 1539 / NBRC 10279 / NRRL Y-324</strain>
    </source>
</reference>